<dbReference type="Proteomes" id="UP000002384">
    <property type="component" value="Chromosome"/>
</dbReference>
<dbReference type="eggNOG" id="ENOG5030I1A">
    <property type="taxonomic scope" value="Bacteria"/>
</dbReference>
<evidence type="ECO:0000256" key="1">
    <source>
        <dbReference type="SAM" id="SignalP"/>
    </source>
</evidence>
<dbReference type="EMBL" id="CP001291">
    <property type="protein sequence ID" value="ACK71948.1"/>
    <property type="molecule type" value="Genomic_DNA"/>
</dbReference>
<name>B7KGM1_GLOC7</name>
<feature type="chain" id="PRO_5002858964" description="PEP-CTERM protein-sorting domain-containing protein" evidence="1">
    <location>
        <begin position="28"/>
        <end position="234"/>
    </location>
</feature>
<accession>B7KGM1</accession>
<keyword evidence="3" id="KW-1185">Reference proteome</keyword>
<dbReference type="KEGG" id="cyc:PCC7424_3558"/>
<protein>
    <recommendedName>
        <fullName evidence="4">PEP-CTERM protein-sorting domain-containing protein</fullName>
    </recommendedName>
</protein>
<dbReference type="AlphaFoldDB" id="B7KGM1"/>
<gene>
    <name evidence="2" type="ordered locus">PCC7424_3558</name>
</gene>
<dbReference type="RefSeq" id="WP_015955541.1">
    <property type="nucleotide sequence ID" value="NC_011729.1"/>
</dbReference>
<proteinExistence type="predicted"/>
<organism evidence="2 3">
    <name type="scientific">Gloeothece citriformis (strain PCC 7424)</name>
    <name type="common">Cyanothece sp. (strain PCC 7424)</name>
    <dbReference type="NCBI Taxonomy" id="65393"/>
    <lineage>
        <taxon>Bacteria</taxon>
        <taxon>Bacillati</taxon>
        <taxon>Cyanobacteriota</taxon>
        <taxon>Cyanophyceae</taxon>
        <taxon>Oscillatoriophycideae</taxon>
        <taxon>Chroococcales</taxon>
        <taxon>Aphanothecaceae</taxon>
        <taxon>Gloeothece</taxon>
        <taxon>Gloeothece citriformis</taxon>
    </lineage>
</organism>
<reference evidence="3" key="1">
    <citation type="journal article" date="2011" name="MBio">
        <title>Novel metabolic attributes of the genus Cyanothece, comprising a group of unicellular nitrogen-fixing Cyanobacteria.</title>
        <authorList>
            <person name="Bandyopadhyay A."/>
            <person name="Elvitigala T."/>
            <person name="Welsh E."/>
            <person name="Stockel J."/>
            <person name="Liberton M."/>
            <person name="Min H."/>
            <person name="Sherman L.A."/>
            <person name="Pakrasi H.B."/>
        </authorList>
    </citation>
    <scope>NUCLEOTIDE SEQUENCE [LARGE SCALE GENOMIC DNA]</scope>
    <source>
        <strain evidence="3">PCC 7424</strain>
    </source>
</reference>
<evidence type="ECO:0000313" key="3">
    <source>
        <dbReference type="Proteomes" id="UP000002384"/>
    </source>
</evidence>
<evidence type="ECO:0000313" key="2">
    <source>
        <dbReference type="EMBL" id="ACK71948.1"/>
    </source>
</evidence>
<keyword evidence="1" id="KW-0732">Signal</keyword>
<sequence length="234" mass="24945">MMYGCKVCVVVGIALSGVLSFPSALKAALIYDEAVNGDLSGNHLSPTKLPDLTAGENEIHIIINNTELAADQVNKDLDYFTVTLPKNLSLTQLILKDYVLGDDAAFIAIQKGSIFTENPSFPNPSNILGFTEVGTNPADSVVNVGEDLLPLMGLNQNRPDLPNGYPSPNPIGFTAPLASGNYAFWVQQSSFTDPSTQITLNFVTASVPEPSLILASISAGILGTFFKKKTKPKK</sequence>
<evidence type="ECO:0008006" key="4">
    <source>
        <dbReference type="Google" id="ProtNLM"/>
    </source>
</evidence>
<dbReference type="HOGENOM" id="CLU_1029409_0_0_3"/>
<dbReference type="STRING" id="65393.PCC7424_3558"/>
<feature type="signal peptide" evidence="1">
    <location>
        <begin position="1"/>
        <end position="27"/>
    </location>
</feature>